<dbReference type="HOGENOM" id="CLU_053014_1_0_1"/>
<reference evidence="2 3" key="1">
    <citation type="journal article" date="2014" name="Proc. Natl. Acad. Sci. U.S.A.">
        <title>Trajectory and genomic determinants of fungal-pathogen speciation and host adaptation.</title>
        <authorList>
            <person name="Hu X."/>
            <person name="Xiao G."/>
            <person name="Zheng P."/>
            <person name="Shang Y."/>
            <person name="Su Y."/>
            <person name="Zhang X."/>
            <person name="Liu X."/>
            <person name="Zhan S."/>
            <person name="St Leger R.J."/>
            <person name="Wang C."/>
        </authorList>
    </citation>
    <scope>NUCLEOTIDE SEQUENCE [LARGE SCALE GENOMIC DNA]</scope>
    <source>
        <strain evidence="2 3">ARSEF 1941</strain>
    </source>
</reference>
<feature type="signal peptide" evidence="1">
    <location>
        <begin position="1"/>
        <end position="20"/>
    </location>
</feature>
<dbReference type="InterPro" id="IPR015141">
    <property type="entry name" value="PLipase_A2_prok/fun"/>
</dbReference>
<dbReference type="Pfam" id="PF09056">
    <property type="entry name" value="Phospholip_A2_3"/>
    <property type="match status" value="1"/>
</dbReference>
<gene>
    <name evidence="2" type="ORF">MAM_08038</name>
</gene>
<evidence type="ECO:0000256" key="1">
    <source>
        <dbReference type="SAM" id="SignalP"/>
    </source>
</evidence>
<accession>A0A0B2WJJ8</accession>
<comment type="caution">
    <text evidence="2">The sequence shown here is derived from an EMBL/GenBank/DDBJ whole genome shotgun (WGS) entry which is preliminary data.</text>
</comment>
<dbReference type="OrthoDB" id="5120271at2759"/>
<evidence type="ECO:0000313" key="3">
    <source>
        <dbReference type="Proteomes" id="UP000030816"/>
    </source>
</evidence>
<name>A0A0B2WJJ8_METAS</name>
<evidence type="ECO:0000313" key="2">
    <source>
        <dbReference type="EMBL" id="KHN94108.1"/>
    </source>
</evidence>
<organism evidence="2 3">
    <name type="scientific">Metarhizium album (strain ARSEF 1941)</name>
    <dbReference type="NCBI Taxonomy" id="1081103"/>
    <lineage>
        <taxon>Eukaryota</taxon>
        <taxon>Fungi</taxon>
        <taxon>Dikarya</taxon>
        <taxon>Ascomycota</taxon>
        <taxon>Pezizomycotina</taxon>
        <taxon>Sordariomycetes</taxon>
        <taxon>Hypocreomycetidae</taxon>
        <taxon>Hypocreales</taxon>
        <taxon>Clavicipitaceae</taxon>
        <taxon>Metarhizium</taxon>
    </lineage>
</organism>
<dbReference type="AlphaFoldDB" id="A0A0B2WJJ8"/>
<dbReference type="EMBL" id="AZHE01000041">
    <property type="protein sequence ID" value="KHN94108.1"/>
    <property type="molecule type" value="Genomic_DNA"/>
</dbReference>
<dbReference type="InterPro" id="IPR036444">
    <property type="entry name" value="PLipase_A2_dom_sf"/>
</dbReference>
<dbReference type="GeneID" id="63742493"/>
<dbReference type="PANTHER" id="PTHR40787">
    <property type="entry name" value="SECRETED PROTEIN"/>
    <property type="match status" value="1"/>
</dbReference>
<dbReference type="GO" id="GO:0006644">
    <property type="term" value="P:phospholipid metabolic process"/>
    <property type="evidence" value="ECO:0007669"/>
    <property type="project" value="InterPro"/>
</dbReference>
<protein>
    <submittedName>
        <fullName evidence="2">p15 like protein</fullName>
    </submittedName>
</protein>
<feature type="chain" id="PRO_5002081220" evidence="1">
    <location>
        <begin position="21"/>
        <end position="184"/>
    </location>
</feature>
<dbReference type="Gene3D" id="1.20.90.10">
    <property type="entry name" value="Phospholipase A2 domain"/>
    <property type="match status" value="1"/>
</dbReference>
<dbReference type="GO" id="GO:0004623">
    <property type="term" value="F:phospholipase A2 activity"/>
    <property type="evidence" value="ECO:0007669"/>
    <property type="project" value="InterPro"/>
</dbReference>
<dbReference type="Proteomes" id="UP000030816">
    <property type="component" value="Unassembled WGS sequence"/>
</dbReference>
<keyword evidence="1" id="KW-0732">Signal</keyword>
<keyword evidence="3" id="KW-1185">Reference proteome</keyword>
<dbReference type="SUPFAM" id="SSF48619">
    <property type="entry name" value="Phospholipase A2, PLA2"/>
    <property type="match status" value="1"/>
</dbReference>
<dbReference type="GO" id="GO:0050482">
    <property type="term" value="P:arachidonate secretion"/>
    <property type="evidence" value="ECO:0007669"/>
    <property type="project" value="InterPro"/>
</dbReference>
<sequence length="184" mass="20900">MMYLLTIFTAVVTATTASSASEPPSSIPGNITAITDKLLFDTTLRDFIVLRENKTPRTVDWTSDGCTGTADNPFKFPFLPACQRHDFGYTNYRAQKRFTRSGKRRIDGQFRTDLYFQCQQVKARGVCKALANIYYAGARLFGGRDQKPGKRMDQESVSEYQRLIEIYEEEVRKAQNSGDLPLLK</sequence>
<dbReference type="RefSeq" id="XP_040675174.1">
    <property type="nucleotide sequence ID" value="XM_040826836.1"/>
</dbReference>
<proteinExistence type="predicted"/>
<dbReference type="PANTHER" id="PTHR40787:SF3">
    <property type="entry name" value="PROTEIN TRANSPORT PROTEIN SEC39"/>
    <property type="match status" value="1"/>
</dbReference>